<organism evidence="2 3">
    <name type="scientific">Aureobasidium namibiae CBS 147.97</name>
    <dbReference type="NCBI Taxonomy" id="1043004"/>
    <lineage>
        <taxon>Eukaryota</taxon>
        <taxon>Fungi</taxon>
        <taxon>Dikarya</taxon>
        <taxon>Ascomycota</taxon>
        <taxon>Pezizomycotina</taxon>
        <taxon>Dothideomycetes</taxon>
        <taxon>Dothideomycetidae</taxon>
        <taxon>Dothideales</taxon>
        <taxon>Saccotheciaceae</taxon>
        <taxon>Aureobasidium</taxon>
    </lineage>
</organism>
<dbReference type="RefSeq" id="XP_013424120.1">
    <property type="nucleotide sequence ID" value="XM_013568666.1"/>
</dbReference>
<evidence type="ECO:0000313" key="2">
    <source>
        <dbReference type="EMBL" id="KEQ69861.1"/>
    </source>
</evidence>
<dbReference type="Proteomes" id="UP000027730">
    <property type="component" value="Unassembled WGS sequence"/>
</dbReference>
<feature type="compositionally biased region" description="Basic and acidic residues" evidence="1">
    <location>
        <begin position="284"/>
        <end position="293"/>
    </location>
</feature>
<dbReference type="EMBL" id="KL584719">
    <property type="protein sequence ID" value="KEQ69861.1"/>
    <property type="molecule type" value="Genomic_DNA"/>
</dbReference>
<proteinExistence type="predicted"/>
<feature type="compositionally biased region" description="Polar residues" evidence="1">
    <location>
        <begin position="326"/>
        <end position="350"/>
    </location>
</feature>
<evidence type="ECO:0000256" key="1">
    <source>
        <dbReference type="SAM" id="MobiDB-lite"/>
    </source>
</evidence>
<feature type="compositionally biased region" description="Polar residues" evidence="1">
    <location>
        <begin position="227"/>
        <end position="247"/>
    </location>
</feature>
<keyword evidence="3" id="KW-1185">Reference proteome</keyword>
<sequence>MDSVNNWSTNLISLIHRIENVYQNQWAHPAEEKPVIFFDKESCCKSPVNENHNLWWAYVQPRVRPSVVGSGKTLEDAMTSLYGQLKSGPQHWTQIDASTTDKEVFAKKAAKNKRRKLAKLAATEEQRTTYVHDYNLRSKTWDSWDPSVFVSLPDLPAGPAVLPIESAALPTVQLPNPAHILQPRNITPTTGVGCVSAIEEDDCDMPDGTLTRVAPLQWRMHLRGPSSPRSNLTPNSSGPIGNPTTHAPSRESERYPTVPNMFRFGSSHDLLASLSRDSVLSKMRANEKPKEAGIETDENEESHVLSVARKQAQKTADLSTARHDSSTQVNTFNYIPPSSSHQGQDQQKATLSPARQKLGTLQAPFLSTKPTESLPGDMGFTSSFDHPAVFSSGNSKQGINAFPSQENQTLPVFGQYRSKLSDSPSTDRRSCSPVGSAHRTQYRAKRELSASPVERGIEKKIKVEDTG</sequence>
<evidence type="ECO:0000313" key="3">
    <source>
        <dbReference type="Proteomes" id="UP000027730"/>
    </source>
</evidence>
<gene>
    <name evidence="2" type="ORF">M436DRAFT_66720</name>
</gene>
<accession>A0A074X5J2</accession>
<feature type="region of interest" description="Disordered" evidence="1">
    <location>
        <begin position="283"/>
        <end position="351"/>
    </location>
</feature>
<name>A0A074X5J2_9PEZI</name>
<reference evidence="2 3" key="1">
    <citation type="journal article" date="2014" name="BMC Genomics">
        <title>Genome sequencing of four Aureobasidium pullulans varieties: biotechnological potential, stress tolerance, and description of new species.</title>
        <authorList>
            <person name="Gostin Ar C."/>
            <person name="Ohm R.A."/>
            <person name="Kogej T."/>
            <person name="Sonjak S."/>
            <person name="Turk M."/>
            <person name="Zajc J."/>
            <person name="Zalar P."/>
            <person name="Grube M."/>
            <person name="Sun H."/>
            <person name="Han J."/>
            <person name="Sharma A."/>
            <person name="Chiniquy J."/>
            <person name="Ngan C.Y."/>
            <person name="Lipzen A."/>
            <person name="Barry K."/>
            <person name="Grigoriev I.V."/>
            <person name="Gunde-Cimerman N."/>
        </authorList>
    </citation>
    <scope>NUCLEOTIDE SEQUENCE [LARGE SCALE GENOMIC DNA]</scope>
    <source>
        <strain evidence="2 3">CBS 147.97</strain>
    </source>
</reference>
<dbReference type="AlphaFoldDB" id="A0A074X5J2"/>
<feature type="region of interest" description="Disordered" evidence="1">
    <location>
        <begin position="223"/>
        <end position="256"/>
    </location>
</feature>
<feature type="compositionally biased region" description="Polar residues" evidence="1">
    <location>
        <begin position="391"/>
        <end position="410"/>
    </location>
</feature>
<feature type="region of interest" description="Disordered" evidence="1">
    <location>
        <begin position="389"/>
        <end position="453"/>
    </location>
</feature>
<dbReference type="GeneID" id="25414097"/>
<protein>
    <submittedName>
        <fullName evidence="2">Uncharacterized protein</fullName>
    </submittedName>
</protein>
<dbReference type="HOGENOM" id="CLU_585236_0_0_1"/>